<dbReference type="Gramene" id="OGLUM07G22230.1">
    <property type="protein sequence ID" value="OGLUM07G22230.1"/>
    <property type="gene ID" value="OGLUM07G22230"/>
</dbReference>
<protein>
    <submittedName>
        <fullName evidence="2">Uncharacterized protein</fullName>
    </submittedName>
</protein>
<dbReference type="AlphaFoldDB" id="A0A0E0AMQ5"/>
<dbReference type="EnsemblPlants" id="OGLUM07G22230.1">
    <property type="protein sequence ID" value="OGLUM07G22230.1"/>
    <property type="gene ID" value="OGLUM07G22230"/>
</dbReference>
<proteinExistence type="predicted"/>
<feature type="region of interest" description="Disordered" evidence="1">
    <location>
        <begin position="39"/>
        <end position="59"/>
    </location>
</feature>
<evidence type="ECO:0000313" key="3">
    <source>
        <dbReference type="Proteomes" id="UP000026961"/>
    </source>
</evidence>
<evidence type="ECO:0000313" key="2">
    <source>
        <dbReference type="EnsemblPlants" id="OGLUM07G22230.1"/>
    </source>
</evidence>
<feature type="compositionally biased region" description="Polar residues" evidence="1">
    <location>
        <begin position="39"/>
        <end position="55"/>
    </location>
</feature>
<name>A0A0E0AMQ5_9ORYZ</name>
<sequence length="148" mass="17228">MDFPETRQKKLLRIEKKLVDLGGKIVELAASMVLQSSWPNKQQTAKPATSKNWRNGHSPANHLQITSSSDLLYSAFTKSKDSFLIHMRLSCCMEMFQFQSHPDTERMILAIWGLKLTSATVRFRRIRLQLYLKHEKLASINPWKIAWR</sequence>
<reference evidence="2" key="2">
    <citation type="submission" date="2018-05" db="EMBL/GenBank/DDBJ databases">
        <title>OgluRS3 (Oryza glumaepatula Reference Sequence Version 3).</title>
        <authorList>
            <person name="Zhang J."/>
            <person name="Kudrna D."/>
            <person name="Lee S."/>
            <person name="Talag J."/>
            <person name="Welchert J."/>
            <person name="Wing R.A."/>
        </authorList>
    </citation>
    <scope>NUCLEOTIDE SEQUENCE [LARGE SCALE GENOMIC DNA]</scope>
</reference>
<dbReference type="HOGENOM" id="CLU_1930900_0_0_1"/>
<keyword evidence="3" id="KW-1185">Reference proteome</keyword>
<evidence type="ECO:0000256" key="1">
    <source>
        <dbReference type="SAM" id="MobiDB-lite"/>
    </source>
</evidence>
<reference evidence="2" key="1">
    <citation type="submission" date="2015-04" db="UniProtKB">
        <authorList>
            <consortium name="EnsemblPlants"/>
        </authorList>
    </citation>
    <scope>IDENTIFICATION</scope>
</reference>
<dbReference type="Proteomes" id="UP000026961">
    <property type="component" value="Chromosome 7"/>
</dbReference>
<organism evidence="2">
    <name type="scientific">Oryza glumipatula</name>
    <dbReference type="NCBI Taxonomy" id="40148"/>
    <lineage>
        <taxon>Eukaryota</taxon>
        <taxon>Viridiplantae</taxon>
        <taxon>Streptophyta</taxon>
        <taxon>Embryophyta</taxon>
        <taxon>Tracheophyta</taxon>
        <taxon>Spermatophyta</taxon>
        <taxon>Magnoliopsida</taxon>
        <taxon>Liliopsida</taxon>
        <taxon>Poales</taxon>
        <taxon>Poaceae</taxon>
        <taxon>BOP clade</taxon>
        <taxon>Oryzoideae</taxon>
        <taxon>Oryzeae</taxon>
        <taxon>Oryzinae</taxon>
        <taxon>Oryza</taxon>
    </lineage>
</organism>
<accession>A0A0E0AMQ5</accession>